<gene>
    <name evidence="2" type="ORF">MSHI_39600</name>
</gene>
<dbReference type="AlphaFoldDB" id="A0A7I7MUW2"/>
<sequence length="192" mass="20632">MPVGLRLTLLIAVLLTLAAVGFAAWTPSPHDDWARLPKQLGCRTQDGPRPPGGITVAAVEVNHPRSSVLELVIRFAQPLPQSPTGSHTSGFVGYVLTYSVANNGKKFVELGPEDDTDDLSITSAPGASGGEASMRPDRDTNARRTAPDTIQVYLDLKRLGIDNQEVVPELTVESRFNTPSITTVQFATQVCR</sequence>
<evidence type="ECO:0000313" key="3">
    <source>
        <dbReference type="Proteomes" id="UP000467236"/>
    </source>
</evidence>
<protein>
    <submittedName>
        <fullName evidence="2">Uncharacterized protein</fullName>
    </submittedName>
</protein>
<name>A0A7I7MUW2_9MYCO</name>
<accession>A0A7I7MUW2</accession>
<dbReference type="EMBL" id="AP022575">
    <property type="protein sequence ID" value="BBX76054.1"/>
    <property type="molecule type" value="Genomic_DNA"/>
</dbReference>
<feature type="compositionally biased region" description="Basic and acidic residues" evidence="1">
    <location>
        <begin position="134"/>
        <end position="144"/>
    </location>
</feature>
<reference evidence="2 3" key="1">
    <citation type="journal article" date="2019" name="Emerg. Microbes Infect.">
        <title>Comprehensive subspecies identification of 175 nontuberculous mycobacteria species based on 7547 genomic profiles.</title>
        <authorList>
            <person name="Matsumoto Y."/>
            <person name="Kinjo T."/>
            <person name="Motooka D."/>
            <person name="Nabeya D."/>
            <person name="Jung N."/>
            <person name="Uechi K."/>
            <person name="Horii T."/>
            <person name="Iida T."/>
            <person name="Fujita J."/>
            <person name="Nakamura S."/>
        </authorList>
    </citation>
    <scope>NUCLEOTIDE SEQUENCE [LARGE SCALE GENOMIC DNA]</scope>
    <source>
        <strain evidence="2 3">JCM 14233</strain>
    </source>
</reference>
<evidence type="ECO:0000256" key="1">
    <source>
        <dbReference type="SAM" id="MobiDB-lite"/>
    </source>
</evidence>
<evidence type="ECO:0000313" key="2">
    <source>
        <dbReference type="EMBL" id="BBX76054.1"/>
    </source>
</evidence>
<keyword evidence="3" id="KW-1185">Reference proteome</keyword>
<feature type="region of interest" description="Disordered" evidence="1">
    <location>
        <begin position="111"/>
        <end position="144"/>
    </location>
</feature>
<proteinExistence type="predicted"/>
<dbReference type="KEGG" id="mshj:MSHI_39600"/>
<organism evidence="2 3">
    <name type="scientific">Mycobacterium shinjukuense</name>
    <dbReference type="NCBI Taxonomy" id="398694"/>
    <lineage>
        <taxon>Bacteria</taxon>
        <taxon>Bacillati</taxon>
        <taxon>Actinomycetota</taxon>
        <taxon>Actinomycetes</taxon>
        <taxon>Mycobacteriales</taxon>
        <taxon>Mycobacteriaceae</taxon>
        <taxon>Mycobacterium</taxon>
    </lineage>
</organism>
<dbReference type="Proteomes" id="UP000467236">
    <property type="component" value="Chromosome"/>
</dbReference>